<dbReference type="GeneID" id="24018698"/>
<dbReference type="InterPro" id="IPR036869">
    <property type="entry name" value="J_dom_sf"/>
</dbReference>
<name>A0A0D5ZYE8_9POLY</name>
<dbReference type="PROSITE" id="PS50076">
    <property type="entry name" value="DNAJ_2"/>
    <property type="match status" value="1"/>
</dbReference>
<dbReference type="InterPro" id="IPR036092">
    <property type="entry name" value="Papo_T_antigensf"/>
</dbReference>
<dbReference type="Gene3D" id="1.20.120.1860">
    <property type="entry name" value="Small t-antigen, unique domain"/>
    <property type="match status" value="1"/>
</dbReference>
<keyword evidence="4" id="KW-1185">Reference proteome</keyword>
<sequence>MDKFMDREELKELCELLNIPAHCYGNLPMMKINYKKMCLIYHPDKGGDVAKMQRMNELWQKLQDGVINARDEGPVSRWFWEYQGQTLREFLGPDFNKRFCKVFPTCLYASKEFCFCVCCLLNKQHKIYKVKREKNA</sequence>
<evidence type="ECO:0000256" key="1">
    <source>
        <dbReference type="ARBA" id="ARBA00022518"/>
    </source>
</evidence>
<proteinExistence type="predicted"/>
<dbReference type="Gene3D" id="1.10.287.110">
    <property type="entry name" value="DnaJ domain"/>
    <property type="match status" value="1"/>
</dbReference>
<evidence type="ECO:0000313" key="3">
    <source>
        <dbReference type="EMBL" id="BAQ55569.1"/>
    </source>
</evidence>
<dbReference type="RefSeq" id="YP_009129309.1">
    <property type="nucleotide sequence ID" value="NC_026768.1"/>
</dbReference>
<keyword evidence="1" id="KW-0244">Early protein</keyword>
<accession>A0A0D5ZYE8</accession>
<dbReference type="SMART" id="SM00271">
    <property type="entry name" value="DnaJ"/>
    <property type="match status" value="1"/>
</dbReference>
<protein>
    <submittedName>
        <fullName evidence="3">Small t antigen</fullName>
    </submittedName>
</protein>
<feature type="domain" description="J" evidence="2">
    <location>
        <begin position="12"/>
        <end position="84"/>
    </location>
</feature>
<dbReference type="Proteomes" id="UP000150102">
    <property type="component" value="Segment"/>
</dbReference>
<dbReference type="SUPFAM" id="SSF161240">
    <property type="entry name" value="T-antigen specific domain-like"/>
    <property type="match status" value="1"/>
</dbReference>
<organism evidence="3 4">
    <name type="scientific">Bat polyomavirus 5a</name>
    <dbReference type="NCBI Taxonomy" id="1623687"/>
    <lineage>
        <taxon>Viruses</taxon>
        <taxon>Monodnaviria</taxon>
        <taxon>Shotokuvirae</taxon>
        <taxon>Cossaviricota</taxon>
        <taxon>Papovaviricetes</taxon>
        <taxon>Sepolyvirales</taxon>
        <taxon>Polyomaviridae</taxon>
        <taxon>Alphapolyomavirus</taxon>
        <taxon>Alphapolyomavirus dobsoniae</taxon>
    </lineage>
</organism>
<reference evidence="3 4" key="1">
    <citation type="journal article" date="2015" name="Arch. Virol.">
        <title>Detection of novel polyomaviruses in fruit bats in Indonesia.</title>
        <authorList>
            <person name="Kobayashi S."/>
            <person name="Sasaki M."/>
            <person name="Nakao R."/>
            <person name="Setiyono A."/>
            <person name="Handhayani E."/>
            <person name="Orba Y."/>
            <person name="Rahmadani I."/>
            <person name="Taha S."/>
            <person name="Adiani S."/>
            <person name="Subangkit M."/>
            <person name="Nakamura I."/>
            <person name="Kimura T."/>
            <person name="Sawa H."/>
        </authorList>
    </citation>
    <scope>NUCLEOTIDE SEQUENCE [LARGE SCALE GENOMIC DNA]</scope>
    <source>
        <strain evidence="3">5a</strain>
    </source>
</reference>
<dbReference type="Pfam" id="PF02380">
    <property type="entry name" value="Papo_T_antigen"/>
    <property type="match status" value="1"/>
</dbReference>
<dbReference type="EMBL" id="AB972945">
    <property type="protein sequence ID" value="BAQ55569.1"/>
    <property type="molecule type" value="Genomic_DNA"/>
</dbReference>
<evidence type="ECO:0000313" key="4">
    <source>
        <dbReference type="Proteomes" id="UP000150102"/>
    </source>
</evidence>
<dbReference type="SUPFAM" id="SSF46565">
    <property type="entry name" value="Chaperone J-domain"/>
    <property type="match status" value="1"/>
</dbReference>
<dbReference type="InterPro" id="IPR001623">
    <property type="entry name" value="DnaJ_domain"/>
</dbReference>
<evidence type="ECO:0000259" key="2">
    <source>
        <dbReference type="PROSITE" id="PS50076"/>
    </source>
</evidence>
<dbReference type="OrthoDB" id="14669at10239"/>
<dbReference type="InterPro" id="IPR003354">
    <property type="entry name" value="Papo_T_antigen"/>
</dbReference>
<dbReference type="KEGG" id="vg:24018698"/>